<accession>A0AAD5UE13</accession>
<dbReference type="CDD" id="cd06257">
    <property type="entry name" value="DnaJ"/>
    <property type="match status" value="1"/>
</dbReference>
<keyword evidence="1" id="KW-0175">Coiled coil</keyword>
<dbReference type="Gene3D" id="1.10.287.110">
    <property type="entry name" value="DnaJ domain"/>
    <property type="match status" value="1"/>
</dbReference>
<dbReference type="InterPro" id="IPR018253">
    <property type="entry name" value="DnaJ_domain_CS"/>
</dbReference>
<organism evidence="3 4">
    <name type="scientific">Boothiomyces macroporosus</name>
    <dbReference type="NCBI Taxonomy" id="261099"/>
    <lineage>
        <taxon>Eukaryota</taxon>
        <taxon>Fungi</taxon>
        <taxon>Fungi incertae sedis</taxon>
        <taxon>Chytridiomycota</taxon>
        <taxon>Chytridiomycota incertae sedis</taxon>
        <taxon>Chytridiomycetes</taxon>
        <taxon>Rhizophydiales</taxon>
        <taxon>Terramycetaceae</taxon>
        <taxon>Boothiomyces</taxon>
    </lineage>
</organism>
<dbReference type="InterPro" id="IPR026894">
    <property type="entry name" value="DnaJ_X"/>
</dbReference>
<gene>
    <name evidence="3" type="ORF">HK103_006194</name>
</gene>
<feature type="coiled-coil region" evidence="1">
    <location>
        <begin position="381"/>
        <end position="408"/>
    </location>
</feature>
<evidence type="ECO:0000313" key="3">
    <source>
        <dbReference type="EMBL" id="KAJ3255558.1"/>
    </source>
</evidence>
<dbReference type="EMBL" id="JADGKB010000064">
    <property type="protein sequence ID" value="KAJ3255558.1"/>
    <property type="molecule type" value="Genomic_DNA"/>
</dbReference>
<dbReference type="InterPro" id="IPR036869">
    <property type="entry name" value="J_dom_sf"/>
</dbReference>
<dbReference type="PRINTS" id="PR00625">
    <property type="entry name" value="JDOMAIN"/>
</dbReference>
<evidence type="ECO:0000259" key="2">
    <source>
        <dbReference type="PROSITE" id="PS50076"/>
    </source>
</evidence>
<reference evidence="3" key="1">
    <citation type="submission" date="2020-05" db="EMBL/GenBank/DDBJ databases">
        <title>Phylogenomic resolution of chytrid fungi.</title>
        <authorList>
            <person name="Stajich J.E."/>
            <person name="Amses K."/>
            <person name="Simmons R."/>
            <person name="Seto K."/>
            <person name="Myers J."/>
            <person name="Bonds A."/>
            <person name="Quandt C.A."/>
            <person name="Barry K."/>
            <person name="Liu P."/>
            <person name="Grigoriev I."/>
            <person name="Longcore J.E."/>
            <person name="James T.Y."/>
        </authorList>
    </citation>
    <scope>NUCLEOTIDE SEQUENCE</scope>
    <source>
        <strain evidence="3">PLAUS21</strain>
    </source>
</reference>
<dbReference type="Pfam" id="PF00226">
    <property type="entry name" value="DnaJ"/>
    <property type="match status" value="1"/>
</dbReference>
<dbReference type="Proteomes" id="UP001210925">
    <property type="component" value="Unassembled WGS sequence"/>
</dbReference>
<dbReference type="PANTHER" id="PTHR44094">
    <property type="entry name" value="DNAJ HEAT SHOCK N-TERMINAL DOMAIN-CONTAINING PROTEIN"/>
    <property type="match status" value="1"/>
</dbReference>
<comment type="caution">
    <text evidence="3">The sequence shown here is derived from an EMBL/GenBank/DDBJ whole genome shotgun (WGS) entry which is preliminary data.</text>
</comment>
<protein>
    <recommendedName>
        <fullName evidence="2">J domain-containing protein</fullName>
    </recommendedName>
</protein>
<dbReference type="PROSITE" id="PS00636">
    <property type="entry name" value="DNAJ_1"/>
    <property type="match status" value="1"/>
</dbReference>
<dbReference type="InterPro" id="IPR001623">
    <property type="entry name" value="DnaJ_domain"/>
</dbReference>
<dbReference type="PANTHER" id="PTHR44094:SF8">
    <property type="entry name" value="DNAJ HEAT SHOCK N-TERMINAL DOMAIN-CONTAINING PROTEIN-RELATED"/>
    <property type="match status" value="1"/>
</dbReference>
<keyword evidence="4" id="KW-1185">Reference proteome</keyword>
<name>A0AAD5UE13_9FUNG</name>
<dbReference type="AlphaFoldDB" id="A0AAD5UE13"/>
<dbReference type="PROSITE" id="PS50076">
    <property type="entry name" value="DNAJ_2"/>
    <property type="match status" value="1"/>
</dbReference>
<feature type="domain" description="J" evidence="2">
    <location>
        <begin position="158"/>
        <end position="223"/>
    </location>
</feature>
<dbReference type="InterPro" id="IPR052423">
    <property type="entry name" value="EMIR"/>
</dbReference>
<evidence type="ECO:0000313" key="4">
    <source>
        <dbReference type="Proteomes" id="UP001210925"/>
    </source>
</evidence>
<evidence type="ECO:0000256" key="1">
    <source>
        <dbReference type="SAM" id="Coils"/>
    </source>
</evidence>
<sequence>MENHNQQPAKLLASAAKEDENVQLGQIFSTRNPKDAVAGLSSGLKSIGKGVAGGVASLVALPVLGAQEEGALGFAKGLGMGVVSAVGLTLAGAGTGIVQIGRGIVNTPIAIHSKMSEKIWDEEKRVWYMYDLPKEVEEIKQEEAKMGKTQERVVKNTELYDILGVAPTATGGEIKKAYRTKAIALHPDKNLDDPTAHEKFQQLGNAYQVLSNPQLRAAYDQNGTVDEKNLFDSAQLYEVIFGSQNFESYVGELQLASMQEKLASFENPQLDQMQRIEHQMKLKQKKREVQCAVNLAKLLDKYIEDKSEDHVAFKTHVEAEAKELGATAFGGTLIGVLGYVYEEQSQIYLGFKSSVTAGLGLNNLSQSAHVMSNKVKVVSNAVKMYQNVKKEESKLKQKEGEQQQISKESLGSMVETLWSFTVLDVESTLRSVCIKIFKDSSIPIEDRVKRAEGLLIVAQIFKKYSQSETTGLSDVFQKFQGAVSPE</sequence>
<proteinExistence type="predicted"/>
<dbReference type="Pfam" id="PF14308">
    <property type="entry name" value="DnaJ-X"/>
    <property type="match status" value="1"/>
</dbReference>
<dbReference type="SMART" id="SM00271">
    <property type="entry name" value="DnaJ"/>
    <property type="match status" value="1"/>
</dbReference>
<dbReference type="SUPFAM" id="SSF46565">
    <property type="entry name" value="Chaperone J-domain"/>
    <property type="match status" value="1"/>
</dbReference>